<feature type="compositionally biased region" description="Pro residues" evidence="1">
    <location>
        <begin position="130"/>
        <end position="145"/>
    </location>
</feature>
<proteinExistence type="predicted"/>
<dbReference type="Proteomes" id="UP000355283">
    <property type="component" value="Unassembled WGS sequence"/>
</dbReference>
<organism evidence="2 3">
    <name type="scientific">Nannochloropsis salina CCMP1776</name>
    <dbReference type="NCBI Taxonomy" id="1027361"/>
    <lineage>
        <taxon>Eukaryota</taxon>
        <taxon>Sar</taxon>
        <taxon>Stramenopiles</taxon>
        <taxon>Ochrophyta</taxon>
        <taxon>Eustigmatophyceae</taxon>
        <taxon>Eustigmatales</taxon>
        <taxon>Monodopsidaceae</taxon>
        <taxon>Microchloropsis</taxon>
        <taxon>Microchloropsis salina</taxon>
    </lineage>
</organism>
<sequence>MEEVEGVEQEEEKLKEVSDGGEEKPWEKVTGAKEGGKQGALFHGPRPPTNRHLPLHHRASLLRTQQRQQTVQHLQHVQSREARTRAADQRSSAIPVPPSGLRPGTTSSAAGDSCRPLPSHAQAAHTYKPPHQPLLSLPPPPPPTSEPRSASTGVARFHVECDHHDASRKAATGVSVISVAQAPPGSQPQLPRPRREGQVHQQQQQQRQQPQQQQQQRHQPHQDRQGHSQHQEGDAGAAIDSLRAALVVLQEENANLRTHNFDLSASLVMEEAEQSRLRQDMKKLESEKAFMAQEVREADRMRARAEKEKELQQQQHCNQPGAREKMSLSSGSGNEQEGVGKKEKKRRIVGREDGLSASGRGASQLSEDKDIGREEMEDAGPDGRENEASTASDAIVEDNDLHACEEALAALKCPVPSTSLVLQSLVESLCLLLSTGTPHVGRNNEDTRQIECWWSSAFKEESHSQVLSRSLGHNFPIHVRHFGKEADGATEATGRRRFVPLSAFSSSGTCDAAIREGLSNGDNSTMNCSIASSLATQLYLSLWPISSSLFFSPSTSHFMPDVQQDTDMSSSMLLPIIQSLGAMFPHVHALGTDKVVAALRVARCLLSLCPGESREMALVSGGHENEGENADRKGDKDTCSSSFMQRFQGSKVDAELLRWAARGGVDGKGARQVGSGNKEAISSFLNRLLELIDWVVEHWKDGHPSYDSTDPSFPLLQMTSEALAVLLVLCQERNGCFSSLGSFGFSSCWATAWLRRPTLPLLLEGALRARHVELVDLCLQLTHALSQQSPRLFQALAGLKSGAFLSNVACQVFDWHLESMTWPIEERLCLRMTRFLSRVCISYGTSAVHLFLHAPLLDNEDKNYSLNHTDTGMQNGRILARLVGVVHQAIHRLLRRTGNPNFFPSDTSQEQWQLQRMLARESFELLALLSANNPAGLSAGLDGSGCRWTLEAVNFRLMNSLVEGLEDLTEEAENLHMSLQ</sequence>
<dbReference type="OrthoDB" id="10323299at2759"/>
<feature type="region of interest" description="Disordered" evidence="1">
    <location>
        <begin position="296"/>
        <end position="389"/>
    </location>
</feature>
<evidence type="ECO:0000256" key="1">
    <source>
        <dbReference type="SAM" id="MobiDB-lite"/>
    </source>
</evidence>
<feature type="region of interest" description="Disordered" evidence="1">
    <location>
        <begin position="1"/>
        <end position="152"/>
    </location>
</feature>
<feature type="compositionally biased region" description="Basic and acidic residues" evidence="1">
    <location>
        <begin position="78"/>
        <end position="88"/>
    </location>
</feature>
<dbReference type="EMBL" id="SDOX01000005">
    <property type="protein sequence ID" value="TFJ87597.1"/>
    <property type="molecule type" value="Genomic_DNA"/>
</dbReference>
<feature type="compositionally biased region" description="Basic and acidic residues" evidence="1">
    <location>
        <begin position="296"/>
        <end position="311"/>
    </location>
</feature>
<reference evidence="2 3" key="1">
    <citation type="submission" date="2019-01" db="EMBL/GenBank/DDBJ databases">
        <title>Nuclear Genome Assembly of the Microalgal Biofuel strain Nannochloropsis salina CCMP1776.</title>
        <authorList>
            <person name="Hovde B."/>
        </authorList>
    </citation>
    <scope>NUCLEOTIDE SEQUENCE [LARGE SCALE GENOMIC DNA]</scope>
    <source>
        <strain evidence="2 3">CCMP1776</strain>
    </source>
</reference>
<feature type="region of interest" description="Disordered" evidence="1">
    <location>
        <begin position="181"/>
        <end position="236"/>
    </location>
</feature>
<feature type="compositionally biased region" description="Low complexity" evidence="1">
    <location>
        <begin position="199"/>
        <end position="217"/>
    </location>
</feature>
<feature type="compositionally biased region" description="Basic and acidic residues" evidence="1">
    <location>
        <begin position="12"/>
        <end position="36"/>
    </location>
</feature>
<accession>A0A4D9DB25</accession>
<comment type="caution">
    <text evidence="2">The sequence shown here is derived from an EMBL/GenBank/DDBJ whole genome shotgun (WGS) entry which is preliminary data.</text>
</comment>
<feature type="compositionally biased region" description="Low complexity" evidence="1">
    <location>
        <begin position="62"/>
        <end position="77"/>
    </location>
</feature>
<feature type="compositionally biased region" description="Basic and acidic residues" evidence="1">
    <location>
        <begin position="220"/>
        <end position="233"/>
    </location>
</feature>
<protein>
    <submittedName>
        <fullName evidence="2">Uncharacterized protein</fullName>
    </submittedName>
</protein>
<evidence type="ECO:0000313" key="3">
    <source>
        <dbReference type="Proteomes" id="UP000355283"/>
    </source>
</evidence>
<gene>
    <name evidence="2" type="ORF">NSK_000948</name>
</gene>
<evidence type="ECO:0000313" key="2">
    <source>
        <dbReference type="EMBL" id="TFJ87597.1"/>
    </source>
</evidence>
<dbReference type="AlphaFoldDB" id="A0A4D9DB25"/>
<feature type="compositionally biased region" description="Acidic residues" evidence="1">
    <location>
        <begin position="1"/>
        <end position="11"/>
    </location>
</feature>
<keyword evidence="3" id="KW-1185">Reference proteome</keyword>
<name>A0A4D9DB25_9STRA</name>